<evidence type="ECO:0000256" key="15">
    <source>
        <dbReference type="ARBA" id="ARBA00043788"/>
    </source>
</evidence>
<dbReference type="InterPro" id="IPR016274">
    <property type="entry name" value="Histidine_acid_Pase_euk"/>
</dbReference>
<evidence type="ECO:0000256" key="16">
    <source>
        <dbReference type="ARBA" id="ARBA00044106"/>
    </source>
</evidence>
<evidence type="ECO:0000256" key="1">
    <source>
        <dbReference type="ARBA" id="ARBA00004613"/>
    </source>
</evidence>
<feature type="disulfide bond" evidence="19">
    <location>
        <begin position="63"/>
        <end position="406"/>
    </location>
</feature>
<name>A0AAD4KLC8_9EURO</name>
<dbReference type="Proteomes" id="UP001201262">
    <property type="component" value="Unassembled WGS sequence"/>
</dbReference>
<dbReference type="PANTHER" id="PTHR20963">
    <property type="entry name" value="MULTIPLE INOSITOL POLYPHOSPHATE PHOSPHATASE-RELATED"/>
    <property type="match status" value="1"/>
</dbReference>
<comment type="catalytic activity">
    <reaction evidence="11">
        <text>1D-myo-inositol 1,2,5,6-tetrakisphosphate + H2O = 1D-myo-inositol 1,2,6-trisphosphate + phosphate</text>
        <dbReference type="Rhea" id="RHEA:77119"/>
        <dbReference type="ChEBI" id="CHEBI:15377"/>
        <dbReference type="ChEBI" id="CHEBI:43474"/>
        <dbReference type="ChEBI" id="CHEBI:195535"/>
        <dbReference type="ChEBI" id="CHEBI:195537"/>
    </reaction>
    <physiologicalReaction direction="left-to-right" evidence="11">
        <dbReference type="Rhea" id="RHEA:77120"/>
    </physiologicalReaction>
</comment>
<comment type="catalytic activity">
    <reaction evidence="13">
        <text>1D-myo-inositol 1,2,6-trisphosphate + H2O = 1D-myo-inositol 1,2-bisphosphate + phosphate</text>
        <dbReference type="Rhea" id="RHEA:77131"/>
        <dbReference type="ChEBI" id="CHEBI:15377"/>
        <dbReference type="ChEBI" id="CHEBI:43474"/>
        <dbReference type="ChEBI" id="CHEBI:195537"/>
        <dbReference type="ChEBI" id="CHEBI:195539"/>
    </reaction>
    <physiologicalReaction direction="left-to-right" evidence="13">
        <dbReference type="Rhea" id="RHEA:77132"/>
    </physiologicalReaction>
</comment>
<gene>
    <name evidence="21" type="ORF">BGW36DRAFT_389263</name>
</gene>
<evidence type="ECO:0000256" key="14">
    <source>
        <dbReference type="ARBA" id="ARBA00043748"/>
    </source>
</evidence>
<comment type="catalytic activity">
    <reaction evidence="15">
        <text>1D-myo-inositol hexakisphosphate + H2O = 1D-myo-inositol 1,2,4,5,6-pentakisphosphate + phosphate</text>
        <dbReference type="Rhea" id="RHEA:16989"/>
        <dbReference type="ChEBI" id="CHEBI:15377"/>
        <dbReference type="ChEBI" id="CHEBI:43474"/>
        <dbReference type="ChEBI" id="CHEBI:57798"/>
        <dbReference type="ChEBI" id="CHEBI:58130"/>
        <dbReference type="EC" id="3.1.3.8"/>
    </reaction>
    <physiologicalReaction direction="left-to-right" evidence="15">
        <dbReference type="Rhea" id="RHEA:16990"/>
    </physiologicalReaction>
</comment>
<dbReference type="GO" id="GO:0003993">
    <property type="term" value="F:acid phosphatase activity"/>
    <property type="evidence" value="ECO:0007669"/>
    <property type="project" value="TreeGrafter"/>
</dbReference>
<dbReference type="PIRSF" id="PIRSF000894">
    <property type="entry name" value="Acid_phosphatase"/>
    <property type="match status" value="1"/>
</dbReference>
<dbReference type="EC" id="3.1.3.8" evidence="4"/>
<evidence type="ECO:0000256" key="7">
    <source>
        <dbReference type="ARBA" id="ARBA00023157"/>
    </source>
</evidence>
<feature type="chain" id="PRO_5042238279" description="Phytase A" evidence="20">
    <location>
        <begin position="22"/>
        <end position="459"/>
    </location>
</feature>
<feature type="disulfide bond" evidence="19">
    <location>
        <begin position="256"/>
        <end position="274"/>
    </location>
</feature>
<dbReference type="Gene3D" id="3.40.50.1240">
    <property type="entry name" value="Phosphoglycerate mutase-like"/>
    <property type="match status" value="1"/>
</dbReference>
<feature type="active site" description="Proton donor" evidence="18">
    <location>
        <position position="354"/>
    </location>
</feature>
<evidence type="ECO:0000256" key="6">
    <source>
        <dbReference type="ARBA" id="ARBA00022801"/>
    </source>
</evidence>
<reference evidence="21" key="1">
    <citation type="submission" date="2021-12" db="EMBL/GenBank/DDBJ databases">
        <title>Convergent genome expansion in fungi linked to evolution of root-endophyte symbiosis.</title>
        <authorList>
            <consortium name="DOE Joint Genome Institute"/>
            <person name="Ke Y.-H."/>
            <person name="Bonito G."/>
            <person name="Liao H.-L."/>
            <person name="Looney B."/>
            <person name="Rojas-Flechas A."/>
            <person name="Nash J."/>
            <person name="Hameed K."/>
            <person name="Schadt C."/>
            <person name="Martin F."/>
            <person name="Crous P.W."/>
            <person name="Miettinen O."/>
            <person name="Magnuson J.K."/>
            <person name="Labbe J."/>
            <person name="Jacobson D."/>
            <person name="Doktycz M.J."/>
            <person name="Veneault-Fourrey C."/>
            <person name="Kuo A."/>
            <person name="Mondo S."/>
            <person name="Calhoun S."/>
            <person name="Riley R."/>
            <person name="Ohm R."/>
            <person name="LaButti K."/>
            <person name="Andreopoulos B."/>
            <person name="Pangilinan J."/>
            <person name="Nolan M."/>
            <person name="Tritt A."/>
            <person name="Clum A."/>
            <person name="Lipzen A."/>
            <person name="Daum C."/>
            <person name="Barry K."/>
            <person name="Grigoriev I.V."/>
            <person name="Vilgalys R."/>
        </authorList>
    </citation>
    <scope>NUCLEOTIDE SEQUENCE</scope>
    <source>
        <strain evidence="21">PMI_201</strain>
    </source>
</reference>
<dbReference type="InterPro" id="IPR029033">
    <property type="entry name" value="His_PPase_superfam"/>
</dbReference>
<comment type="similarity">
    <text evidence="2">Belongs to the histidine acid phosphatase family.</text>
</comment>
<keyword evidence="20" id="KW-0732">Signal</keyword>
<feature type="disulfide bond" evidence="19">
    <location>
        <begin position="23"/>
        <end position="32"/>
    </location>
</feature>
<evidence type="ECO:0000313" key="21">
    <source>
        <dbReference type="EMBL" id="KAH8690751.1"/>
    </source>
</evidence>
<dbReference type="InterPro" id="IPR000560">
    <property type="entry name" value="His_Pase_clade-2"/>
</dbReference>
<feature type="signal peptide" evidence="20">
    <location>
        <begin position="1"/>
        <end position="21"/>
    </location>
</feature>
<evidence type="ECO:0000256" key="4">
    <source>
        <dbReference type="ARBA" id="ARBA00012632"/>
    </source>
</evidence>
<evidence type="ECO:0000256" key="5">
    <source>
        <dbReference type="ARBA" id="ARBA00022525"/>
    </source>
</evidence>
<evidence type="ECO:0000256" key="10">
    <source>
        <dbReference type="ARBA" id="ARBA00042300"/>
    </source>
</evidence>
<keyword evidence="6" id="KW-0378">Hydrolase</keyword>
<dbReference type="GeneID" id="70247610"/>
<dbReference type="SUPFAM" id="SSF53254">
    <property type="entry name" value="Phosphoglycerate mutase-like"/>
    <property type="match status" value="1"/>
</dbReference>
<dbReference type="EMBL" id="JAJTJA010000013">
    <property type="protein sequence ID" value="KAH8690751.1"/>
    <property type="molecule type" value="Genomic_DNA"/>
</dbReference>
<evidence type="ECO:0000256" key="17">
    <source>
        <dbReference type="ARBA" id="ARBA00044262"/>
    </source>
</evidence>
<keyword evidence="8" id="KW-0325">Glycoprotein</keyword>
<evidence type="ECO:0000256" key="18">
    <source>
        <dbReference type="PIRSR" id="PIRSR000894-1"/>
    </source>
</evidence>
<proteinExistence type="inferred from homology"/>
<dbReference type="GO" id="GO:0016158">
    <property type="term" value="F:inositol hexakisphosphate 3-phosphatase activity"/>
    <property type="evidence" value="ECO:0007669"/>
    <property type="project" value="UniProtKB-EC"/>
</dbReference>
<dbReference type="InterPro" id="IPR033379">
    <property type="entry name" value="Acid_Pase_AS"/>
</dbReference>
<evidence type="ECO:0000256" key="3">
    <source>
        <dbReference type="ARBA" id="ARBA00011245"/>
    </source>
</evidence>
<dbReference type="PROSITE" id="PS00616">
    <property type="entry name" value="HIS_ACID_PHOSPHAT_1"/>
    <property type="match status" value="1"/>
</dbReference>
<dbReference type="AlphaFoldDB" id="A0AAD4KLC8"/>
<comment type="caution">
    <text evidence="21">The sequence shown here is derived from an EMBL/GenBank/DDBJ whole genome shotgun (WGS) entry which is preliminary data.</text>
</comment>
<evidence type="ECO:0000256" key="8">
    <source>
        <dbReference type="ARBA" id="ARBA00023180"/>
    </source>
</evidence>
<evidence type="ECO:0000256" key="19">
    <source>
        <dbReference type="PIRSR" id="PIRSR000894-2"/>
    </source>
</evidence>
<feature type="active site" description="Nucleophile" evidence="18">
    <location>
        <position position="74"/>
    </location>
</feature>
<evidence type="ECO:0000256" key="11">
    <source>
        <dbReference type="ARBA" id="ARBA00043670"/>
    </source>
</evidence>
<evidence type="ECO:0000256" key="13">
    <source>
        <dbReference type="ARBA" id="ARBA00043721"/>
    </source>
</evidence>
<evidence type="ECO:0000313" key="22">
    <source>
        <dbReference type="Proteomes" id="UP001201262"/>
    </source>
</evidence>
<sequence>MAIGPFLFSALVLLPVVSAHASCNTVDDGYTCFPHVARNWGQYAPYFSLASQSQISPAVPEGCQITFVQSLSRHGARYPTSSKNKVYKALVQNIQENATAFNGEYTFLKNYTYSFSSDNLTAFGELEMYDSGVKFYNRYESLARFNVPFIRSSGSARVVASSQQFIAGFQATKKNDRHANHAQVGPVINVILEETSSFNNSLDPDTCTRFENSEVGDDAQATFANIFVPAILKRVQTHLPGVTLNINEVIYLMDLCSFDTVAKTTDASQLSPFCDLFSHKEWVQYNYYQSLGKYYGYGGGNPLGPAQGIGFTNELIARLTRTPVHDHTSTNTTLDSQPSTFPLNATLYAEFSHDNGLTPIFFAMGLYNGTKLLSETEVESIEETDGYSAAWSVPFSARAYVEMMTCRGTKEPLVRVLVNDRVVPLRGCDVDHLGRCTREGFVRGLGFARDGGNWGSCFT</sequence>
<comment type="subunit">
    <text evidence="3">Monomer.</text>
</comment>
<evidence type="ECO:0000256" key="20">
    <source>
        <dbReference type="SAM" id="SignalP"/>
    </source>
</evidence>
<evidence type="ECO:0000256" key="2">
    <source>
        <dbReference type="ARBA" id="ARBA00005375"/>
    </source>
</evidence>
<comment type="catalytic activity">
    <reaction evidence="12">
        <text>1D-myo-inositol 1,2-bisphosphate + H2O = 1D-myo-inositol 2-phosphate + phosphate</text>
        <dbReference type="Rhea" id="RHEA:77135"/>
        <dbReference type="ChEBI" id="CHEBI:15377"/>
        <dbReference type="ChEBI" id="CHEBI:43474"/>
        <dbReference type="ChEBI" id="CHEBI:84142"/>
        <dbReference type="ChEBI" id="CHEBI:195539"/>
    </reaction>
    <physiologicalReaction direction="left-to-right" evidence="12">
        <dbReference type="Rhea" id="RHEA:77136"/>
    </physiologicalReaction>
</comment>
<dbReference type="CDD" id="cd07061">
    <property type="entry name" value="HP_HAP_like"/>
    <property type="match status" value="1"/>
</dbReference>
<dbReference type="RefSeq" id="XP_046066947.1">
    <property type="nucleotide sequence ID" value="XM_046217323.1"/>
</dbReference>
<dbReference type="PANTHER" id="PTHR20963:SF24">
    <property type="entry name" value="3-PHYTASE B"/>
    <property type="match status" value="1"/>
</dbReference>
<accession>A0AAD4KLC8</accession>
<dbReference type="PROSITE" id="PS00778">
    <property type="entry name" value="HIS_ACID_PHOSPHAT_2"/>
    <property type="match status" value="1"/>
</dbReference>
<dbReference type="Pfam" id="PF00328">
    <property type="entry name" value="His_Phos_2"/>
    <property type="match status" value="1"/>
</dbReference>
<keyword evidence="7 19" id="KW-1015">Disulfide bond</keyword>
<dbReference type="FunFam" id="3.40.50.1240:FF:000027">
    <property type="entry name" value="3-phytase A"/>
    <property type="match status" value="1"/>
</dbReference>
<organism evidence="21 22">
    <name type="scientific">Talaromyces proteolyticus</name>
    <dbReference type="NCBI Taxonomy" id="1131652"/>
    <lineage>
        <taxon>Eukaryota</taxon>
        <taxon>Fungi</taxon>
        <taxon>Dikarya</taxon>
        <taxon>Ascomycota</taxon>
        <taxon>Pezizomycotina</taxon>
        <taxon>Eurotiomycetes</taxon>
        <taxon>Eurotiomycetidae</taxon>
        <taxon>Eurotiales</taxon>
        <taxon>Trichocomaceae</taxon>
        <taxon>Talaromyces</taxon>
        <taxon>Talaromyces sect. Bacilispori</taxon>
    </lineage>
</organism>
<dbReference type="GO" id="GO:0005576">
    <property type="term" value="C:extracellular region"/>
    <property type="evidence" value="ECO:0007669"/>
    <property type="project" value="UniProtKB-SubCell"/>
</dbReference>
<feature type="disulfide bond" evidence="19">
    <location>
        <begin position="428"/>
        <end position="436"/>
    </location>
</feature>
<comment type="subcellular location">
    <subcellularLocation>
        <location evidence="1">Secreted</location>
    </subcellularLocation>
</comment>
<keyword evidence="5" id="KW-0964">Secreted</keyword>
<keyword evidence="22" id="KW-1185">Reference proteome</keyword>
<protein>
    <recommendedName>
        <fullName evidence="16">Phytase A</fullName>
        <ecNumber evidence="4">3.1.3.8</ecNumber>
    </recommendedName>
    <alternativeName>
        <fullName evidence="17">Histidine acid phosphatase phyA</fullName>
    </alternativeName>
    <alternativeName>
        <fullName evidence="10">Myo-inositol hexakisphosphate phosphohydrolase A</fullName>
    </alternativeName>
    <alternativeName>
        <fullName evidence="9">Myo-inositol-hexaphosphate 3-phosphohydrolase A</fullName>
    </alternativeName>
</protein>
<evidence type="ECO:0000256" key="12">
    <source>
        <dbReference type="ARBA" id="ARBA00043675"/>
    </source>
</evidence>
<evidence type="ECO:0000256" key="9">
    <source>
        <dbReference type="ARBA" id="ARBA00041857"/>
    </source>
</evidence>
<comment type="catalytic activity">
    <reaction evidence="14">
        <text>1D-myo-inositol 1,2,4,5,6-pentakisphosphate + H2O = 1D-myo-inositol 1,2,5,6-tetrakisphosphate + phosphate</text>
        <dbReference type="Rhea" id="RHEA:77115"/>
        <dbReference type="ChEBI" id="CHEBI:15377"/>
        <dbReference type="ChEBI" id="CHEBI:43474"/>
        <dbReference type="ChEBI" id="CHEBI:57798"/>
        <dbReference type="ChEBI" id="CHEBI:195535"/>
    </reaction>
    <physiologicalReaction direction="left-to-right" evidence="14">
        <dbReference type="Rhea" id="RHEA:77116"/>
    </physiologicalReaction>
</comment>